<name>A0A6A6ANF2_9PLEO</name>
<protein>
    <recommendedName>
        <fullName evidence="2">DUF7730 domain-containing protein</fullName>
    </recommendedName>
</protein>
<dbReference type="AlphaFoldDB" id="A0A6A6ANF2"/>
<feature type="compositionally biased region" description="Basic and acidic residues" evidence="1">
    <location>
        <begin position="21"/>
        <end position="32"/>
    </location>
</feature>
<feature type="compositionally biased region" description="Low complexity" evidence="1">
    <location>
        <begin position="146"/>
        <end position="159"/>
    </location>
</feature>
<evidence type="ECO:0000313" key="4">
    <source>
        <dbReference type="Proteomes" id="UP000799771"/>
    </source>
</evidence>
<feature type="region of interest" description="Disordered" evidence="1">
    <location>
        <begin position="186"/>
        <end position="213"/>
    </location>
</feature>
<evidence type="ECO:0000313" key="3">
    <source>
        <dbReference type="EMBL" id="KAF2132417.1"/>
    </source>
</evidence>
<feature type="compositionally biased region" description="Polar residues" evidence="1">
    <location>
        <begin position="37"/>
        <end position="52"/>
    </location>
</feature>
<proteinExistence type="predicted"/>
<feature type="compositionally biased region" description="Polar residues" evidence="1">
    <location>
        <begin position="124"/>
        <end position="135"/>
    </location>
</feature>
<dbReference type="RefSeq" id="XP_033526804.1">
    <property type="nucleotide sequence ID" value="XM_033672780.1"/>
</dbReference>
<dbReference type="InterPro" id="IPR056632">
    <property type="entry name" value="DUF7730"/>
</dbReference>
<dbReference type="PANTHER" id="PTHR38790:SF4">
    <property type="entry name" value="2EXR DOMAIN-CONTAINING PROTEIN"/>
    <property type="match status" value="1"/>
</dbReference>
<evidence type="ECO:0000259" key="2">
    <source>
        <dbReference type="Pfam" id="PF24864"/>
    </source>
</evidence>
<dbReference type="PANTHER" id="PTHR38790">
    <property type="entry name" value="2EXR DOMAIN-CONTAINING PROTEIN-RELATED"/>
    <property type="match status" value="1"/>
</dbReference>
<feature type="region of interest" description="Disordered" evidence="1">
    <location>
        <begin position="1"/>
        <end position="87"/>
    </location>
</feature>
<dbReference type="Pfam" id="PF24864">
    <property type="entry name" value="DUF7730"/>
    <property type="match status" value="1"/>
</dbReference>
<dbReference type="GeneID" id="54413212"/>
<dbReference type="OrthoDB" id="5413827at2759"/>
<feature type="region of interest" description="Disordered" evidence="1">
    <location>
        <begin position="99"/>
        <end position="174"/>
    </location>
</feature>
<keyword evidence="4" id="KW-1185">Reference proteome</keyword>
<dbReference type="Proteomes" id="UP000799771">
    <property type="component" value="Unassembled WGS sequence"/>
</dbReference>
<organism evidence="3 4">
    <name type="scientific">Dothidotthia symphoricarpi CBS 119687</name>
    <dbReference type="NCBI Taxonomy" id="1392245"/>
    <lineage>
        <taxon>Eukaryota</taxon>
        <taxon>Fungi</taxon>
        <taxon>Dikarya</taxon>
        <taxon>Ascomycota</taxon>
        <taxon>Pezizomycotina</taxon>
        <taxon>Dothideomycetes</taxon>
        <taxon>Pleosporomycetidae</taxon>
        <taxon>Pleosporales</taxon>
        <taxon>Dothidotthiaceae</taxon>
        <taxon>Dothidotthia</taxon>
    </lineage>
</organism>
<accession>A0A6A6ANF2</accession>
<dbReference type="EMBL" id="ML977501">
    <property type="protein sequence ID" value="KAF2132417.1"/>
    <property type="molecule type" value="Genomic_DNA"/>
</dbReference>
<sequence>MVGKRTYSNREKQRNAYKNDPSPDSRKRLKQDDTDEQSWLTPTSSRTGTVASTLKRASGRFGGPVSIPEDGMDVEKCSEPNGKPTSVFDKVANGRSNLAIPQQASIHGSRDAFNTTMKGRRNSKQSNTRPQSSYLPTPPAEVQKPSGYGISSRPSSSNGCAISPASKTATANGSIETSKLLEKIIDNEKTEPSYTPREYESDKTPAPRKDIHGDYMSKRSKEARLWHANQSNSPLLRLPANVRERIYKHVLGGNTINICYKTYQLDRTGYDKPPILSPVFKYHCTVFKGKASPYKQTEQPWIKTSTGFTLLNGVCRQLHQETSIMPYELNVIAFDSHLTMWNFLFMENRLSRKQRHAITHLMLPDAQPQANMLTYLPNLAKFFLGRQITMEDHTQLANGWYKVIRLDGREPKLVHSRNIW</sequence>
<evidence type="ECO:0000256" key="1">
    <source>
        <dbReference type="SAM" id="MobiDB-lite"/>
    </source>
</evidence>
<feature type="compositionally biased region" description="Polar residues" evidence="1">
    <location>
        <begin position="99"/>
        <end position="117"/>
    </location>
</feature>
<feature type="compositionally biased region" description="Polar residues" evidence="1">
    <location>
        <begin position="165"/>
        <end position="174"/>
    </location>
</feature>
<gene>
    <name evidence="3" type="ORF">P153DRAFT_429557</name>
</gene>
<reference evidence="3" key="1">
    <citation type="journal article" date="2020" name="Stud. Mycol.">
        <title>101 Dothideomycetes genomes: a test case for predicting lifestyles and emergence of pathogens.</title>
        <authorList>
            <person name="Haridas S."/>
            <person name="Albert R."/>
            <person name="Binder M."/>
            <person name="Bloem J."/>
            <person name="Labutti K."/>
            <person name="Salamov A."/>
            <person name="Andreopoulos B."/>
            <person name="Baker S."/>
            <person name="Barry K."/>
            <person name="Bills G."/>
            <person name="Bluhm B."/>
            <person name="Cannon C."/>
            <person name="Castanera R."/>
            <person name="Culley D."/>
            <person name="Daum C."/>
            <person name="Ezra D."/>
            <person name="Gonzalez J."/>
            <person name="Henrissat B."/>
            <person name="Kuo A."/>
            <person name="Liang C."/>
            <person name="Lipzen A."/>
            <person name="Lutzoni F."/>
            <person name="Magnuson J."/>
            <person name="Mondo S."/>
            <person name="Nolan M."/>
            <person name="Ohm R."/>
            <person name="Pangilinan J."/>
            <person name="Park H.-J."/>
            <person name="Ramirez L."/>
            <person name="Alfaro M."/>
            <person name="Sun H."/>
            <person name="Tritt A."/>
            <person name="Yoshinaga Y."/>
            <person name="Zwiers L.-H."/>
            <person name="Turgeon B."/>
            <person name="Goodwin S."/>
            <person name="Spatafora J."/>
            <person name="Crous P."/>
            <person name="Grigoriev I."/>
        </authorList>
    </citation>
    <scope>NUCLEOTIDE SEQUENCE</scope>
    <source>
        <strain evidence="3">CBS 119687</strain>
    </source>
</reference>
<feature type="domain" description="DUF7730" evidence="2">
    <location>
        <begin position="229"/>
        <end position="363"/>
    </location>
</feature>